<keyword evidence="5" id="KW-0472">Membrane</keyword>
<dbReference type="VEuPathDB" id="FungiDB:TAPDE_002443"/>
<keyword evidence="3" id="KW-0812">Transmembrane</keyword>
<evidence type="ECO:0000313" key="6">
    <source>
        <dbReference type="EMBL" id="CCG82443.1"/>
    </source>
</evidence>
<dbReference type="AlphaFoldDB" id="R4XDF8"/>
<dbReference type="Proteomes" id="UP000013776">
    <property type="component" value="Unassembled WGS sequence"/>
</dbReference>
<dbReference type="InterPro" id="IPR007014">
    <property type="entry name" value="FUN14"/>
</dbReference>
<dbReference type="Pfam" id="PF04930">
    <property type="entry name" value="FUN14"/>
    <property type="match status" value="1"/>
</dbReference>
<comment type="similarity">
    <text evidence="2">Belongs to the FUN14 family.</text>
</comment>
<evidence type="ECO:0000313" key="7">
    <source>
        <dbReference type="Proteomes" id="UP000013776"/>
    </source>
</evidence>
<evidence type="ECO:0008006" key="8">
    <source>
        <dbReference type="Google" id="ProtNLM"/>
    </source>
</evidence>
<organism evidence="6 7">
    <name type="scientific">Taphrina deformans (strain PYCC 5710 / ATCC 11124 / CBS 356.35 / IMI 108563 / JCM 9778 / NBRC 8474)</name>
    <name type="common">Peach leaf curl fungus</name>
    <name type="synonym">Lalaria deformans</name>
    <dbReference type="NCBI Taxonomy" id="1097556"/>
    <lineage>
        <taxon>Eukaryota</taxon>
        <taxon>Fungi</taxon>
        <taxon>Dikarya</taxon>
        <taxon>Ascomycota</taxon>
        <taxon>Taphrinomycotina</taxon>
        <taxon>Taphrinomycetes</taxon>
        <taxon>Taphrinales</taxon>
        <taxon>Taphrinaceae</taxon>
        <taxon>Taphrina</taxon>
    </lineage>
</organism>
<accession>R4XDF8</accession>
<reference evidence="6 7" key="1">
    <citation type="journal article" date="2013" name="MBio">
        <title>Genome sequencing of the plant pathogen Taphrina deformans, the causal agent of peach leaf curl.</title>
        <authorList>
            <person name="Cisse O.H."/>
            <person name="Almeida J.M.G.C.F."/>
            <person name="Fonseca A."/>
            <person name="Kumar A.A."/>
            <person name="Salojaervi J."/>
            <person name="Overmyer K."/>
            <person name="Hauser P.M."/>
            <person name="Pagni M."/>
        </authorList>
    </citation>
    <scope>NUCLEOTIDE SEQUENCE [LARGE SCALE GENOMIC DNA]</scope>
    <source>
        <strain evidence="7">PYCC 5710 / ATCC 11124 / CBS 356.35 / IMI 108563 / JCM 9778 / NBRC 8474</strain>
    </source>
</reference>
<comment type="subcellular location">
    <subcellularLocation>
        <location evidence="1">Membrane</location>
    </subcellularLocation>
</comment>
<dbReference type="GO" id="GO:0000422">
    <property type="term" value="P:autophagy of mitochondrion"/>
    <property type="evidence" value="ECO:0007669"/>
    <property type="project" value="TreeGrafter"/>
</dbReference>
<keyword evidence="4" id="KW-1133">Transmembrane helix</keyword>
<proteinExistence type="inferred from homology"/>
<sequence>MSFARLLVAPSLVATGLMTKHHYRPTTLQCESAASLPTLRNRTDPILDPHQFATGSVLGIAAGLIFKRLGKLFFVIVGGSYLVLRALGSSTVPGLGQIKVPWAQARQFLLNRTSFGERAEKATEVGESPIVTLLTKDLTFKLSFLATFMIGLVNT</sequence>
<gene>
    <name evidence="6" type="ORF">TAPDE_002443</name>
</gene>
<keyword evidence="7" id="KW-1185">Reference proteome</keyword>
<dbReference type="GO" id="GO:0005741">
    <property type="term" value="C:mitochondrial outer membrane"/>
    <property type="evidence" value="ECO:0007669"/>
    <property type="project" value="TreeGrafter"/>
</dbReference>
<dbReference type="OrthoDB" id="163794at2759"/>
<evidence type="ECO:0000256" key="2">
    <source>
        <dbReference type="ARBA" id="ARBA00009160"/>
    </source>
</evidence>
<comment type="caution">
    <text evidence="6">The sequence shown here is derived from an EMBL/GenBank/DDBJ whole genome shotgun (WGS) entry which is preliminary data.</text>
</comment>
<dbReference type="PANTHER" id="PTHR21346">
    <property type="entry name" value="FUN14 DOMAIN CONTAINING"/>
    <property type="match status" value="1"/>
</dbReference>
<protein>
    <recommendedName>
        <fullName evidence="8">FUN14 family protein</fullName>
    </recommendedName>
</protein>
<evidence type="ECO:0000256" key="1">
    <source>
        <dbReference type="ARBA" id="ARBA00004370"/>
    </source>
</evidence>
<dbReference type="EMBL" id="CAHR02000084">
    <property type="protein sequence ID" value="CCG82443.1"/>
    <property type="molecule type" value="Genomic_DNA"/>
</dbReference>
<evidence type="ECO:0000256" key="5">
    <source>
        <dbReference type="ARBA" id="ARBA00023136"/>
    </source>
</evidence>
<name>R4XDF8_TAPDE</name>
<evidence type="ECO:0000256" key="4">
    <source>
        <dbReference type="ARBA" id="ARBA00022989"/>
    </source>
</evidence>
<dbReference type="PANTHER" id="PTHR21346:SF0">
    <property type="entry name" value="RE45833P"/>
    <property type="match status" value="1"/>
</dbReference>
<evidence type="ECO:0000256" key="3">
    <source>
        <dbReference type="ARBA" id="ARBA00022692"/>
    </source>
</evidence>